<gene>
    <name evidence="2" type="ORF">PIB30_018027</name>
</gene>
<dbReference type="Pfam" id="PF13966">
    <property type="entry name" value="zf-RVT"/>
    <property type="match status" value="1"/>
</dbReference>
<proteinExistence type="predicted"/>
<evidence type="ECO:0000313" key="3">
    <source>
        <dbReference type="Proteomes" id="UP001341840"/>
    </source>
</evidence>
<organism evidence="2 3">
    <name type="scientific">Stylosanthes scabra</name>
    <dbReference type="NCBI Taxonomy" id="79078"/>
    <lineage>
        <taxon>Eukaryota</taxon>
        <taxon>Viridiplantae</taxon>
        <taxon>Streptophyta</taxon>
        <taxon>Embryophyta</taxon>
        <taxon>Tracheophyta</taxon>
        <taxon>Spermatophyta</taxon>
        <taxon>Magnoliopsida</taxon>
        <taxon>eudicotyledons</taxon>
        <taxon>Gunneridae</taxon>
        <taxon>Pentapetalae</taxon>
        <taxon>rosids</taxon>
        <taxon>fabids</taxon>
        <taxon>Fabales</taxon>
        <taxon>Fabaceae</taxon>
        <taxon>Papilionoideae</taxon>
        <taxon>50 kb inversion clade</taxon>
        <taxon>dalbergioids sensu lato</taxon>
        <taxon>Dalbergieae</taxon>
        <taxon>Pterocarpus clade</taxon>
        <taxon>Stylosanthes</taxon>
    </lineage>
</organism>
<keyword evidence="3" id="KW-1185">Reference proteome</keyword>
<evidence type="ECO:0000313" key="2">
    <source>
        <dbReference type="EMBL" id="MED6181291.1"/>
    </source>
</evidence>
<protein>
    <recommendedName>
        <fullName evidence="1">Reverse transcriptase zinc-binding domain-containing protein</fullName>
    </recommendedName>
</protein>
<name>A0ABU6W5W1_9FABA</name>
<reference evidence="2 3" key="1">
    <citation type="journal article" date="2023" name="Plants (Basel)">
        <title>Bridging the Gap: Combining Genomics and Transcriptomics Approaches to Understand Stylosanthes scabra, an Orphan Legume from the Brazilian Caatinga.</title>
        <authorList>
            <person name="Ferreira-Neto J.R.C."/>
            <person name="da Silva M.D."/>
            <person name="Binneck E."/>
            <person name="de Melo N.F."/>
            <person name="da Silva R.H."/>
            <person name="de Melo A.L.T.M."/>
            <person name="Pandolfi V."/>
            <person name="Bustamante F.O."/>
            <person name="Brasileiro-Vidal A.C."/>
            <person name="Benko-Iseppon A.M."/>
        </authorList>
    </citation>
    <scope>NUCLEOTIDE SEQUENCE [LARGE SCALE GENOMIC DNA]</scope>
    <source>
        <tissue evidence="2">Leaves</tissue>
    </source>
</reference>
<evidence type="ECO:0000259" key="1">
    <source>
        <dbReference type="Pfam" id="PF13966"/>
    </source>
</evidence>
<feature type="domain" description="Reverse transcriptase zinc-binding" evidence="1">
    <location>
        <begin position="23"/>
        <end position="92"/>
    </location>
</feature>
<sequence>MTPPPHHLEDDKIGWGLSEDGNYSVGATYKAISNWPKPSNTVWCHIWSWKGPQKAKVFMCTLLHKRVLTNQRKARIFGGTGDCNYCQGTQEDLIQRLPKSFNSLDAFPKT</sequence>
<accession>A0ABU6W5W1</accession>
<comment type="caution">
    <text evidence="2">The sequence shown here is derived from an EMBL/GenBank/DDBJ whole genome shotgun (WGS) entry which is preliminary data.</text>
</comment>
<dbReference type="Proteomes" id="UP001341840">
    <property type="component" value="Unassembled WGS sequence"/>
</dbReference>
<dbReference type="InterPro" id="IPR026960">
    <property type="entry name" value="RVT-Znf"/>
</dbReference>
<dbReference type="EMBL" id="JASCZI010181296">
    <property type="protein sequence ID" value="MED6181291.1"/>
    <property type="molecule type" value="Genomic_DNA"/>
</dbReference>